<evidence type="ECO:0000313" key="1">
    <source>
        <dbReference type="EMBL" id="VVQ18769.1"/>
    </source>
</evidence>
<sequence length="56" mass="6486">MTITHLVYVKPTGEKEPVTSFDIQQMRASLQSGTVTVPRGLTPEQLRKWLREMENR</sequence>
<name>A0A5E7V6Z0_PSEFL</name>
<proteinExistence type="predicted"/>
<dbReference type="Proteomes" id="UP000327191">
    <property type="component" value="Unassembled WGS sequence"/>
</dbReference>
<accession>A0A5E7V6Z0</accession>
<reference evidence="1 2" key="1">
    <citation type="submission" date="2019-09" db="EMBL/GenBank/DDBJ databases">
        <authorList>
            <person name="Chandra G."/>
            <person name="Truman W A."/>
        </authorList>
    </citation>
    <scope>NUCLEOTIDE SEQUENCE [LARGE SCALE GENOMIC DNA]</scope>
    <source>
        <strain evidence="1">PS938</strain>
    </source>
</reference>
<evidence type="ECO:0000313" key="2">
    <source>
        <dbReference type="Proteomes" id="UP000327191"/>
    </source>
</evidence>
<organism evidence="1 2">
    <name type="scientific">Pseudomonas fluorescens</name>
    <dbReference type="NCBI Taxonomy" id="294"/>
    <lineage>
        <taxon>Bacteria</taxon>
        <taxon>Pseudomonadati</taxon>
        <taxon>Pseudomonadota</taxon>
        <taxon>Gammaproteobacteria</taxon>
        <taxon>Pseudomonadales</taxon>
        <taxon>Pseudomonadaceae</taxon>
        <taxon>Pseudomonas</taxon>
    </lineage>
</organism>
<dbReference type="RefSeq" id="WP_191628422.1">
    <property type="nucleotide sequence ID" value="NZ_CABVJE010000022.1"/>
</dbReference>
<dbReference type="EMBL" id="CABVJE010000022">
    <property type="protein sequence ID" value="VVQ18769.1"/>
    <property type="molecule type" value="Genomic_DNA"/>
</dbReference>
<dbReference type="AlphaFoldDB" id="A0A5E7V6Z0"/>
<protein>
    <submittedName>
        <fullName evidence="1">Uncharacterized protein</fullName>
    </submittedName>
</protein>
<gene>
    <name evidence="1" type="ORF">PS938_04617</name>
</gene>